<dbReference type="SUPFAM" id="SSF46689">
    <property type="entry name" value="Homeodomain-like"/>
    <property type="match status" value="2"/>
</dbReference>
<evidence type="ECO:0000313" key="4">
    <source>
        <dbReference type="EMBL" id="SAL31671.1"/>
    </source>
</evidence>
<dbReference type="Gene3D" id="1.10.10.60">
    <property type="entry name" value="Homeodomain-like"/>
    <property type="match status" value="1"/>
</dbReference>
<dbReference type="PROSITE" id="PS01124">
    <property type="entry name" value="HTH_ARAC_FAMILY_2"/>
    <property type="match status" value="1"/>
</dbReference>
<dbReference type="Pfam" id="PF12833">
    <property type="entry name" value="HTH_18"/>
    <property type="match status" value="1"/>
</dbReference>
<name>A0A158GIK2_9BURK</name>
<evidence type="ECO:0000256" key="1">
    <source>
        <dbReference type="ARBA" id="ARBA00023015"/>
    </source>
</evidence>
<dbReference type="SUPFAM" id="SSF52317">
    <property type="entry name" value="Class I glutamine amidotransferase-like"/>
    <property type="match status" value="1"/>
</dbReference>
<dbReference type="PANTHER" id="PTHR43130:SF3">
    <property type="entry name" value="HTH-TYPE TRANSCRIPTIONAL REGULATOR RV1931C"/>
    <property type="match status" value="1"/>
</dbReference>
<dbReference type="InterPro" id="IPR002818">
    <property type="entry name" value="DJ-1/PfpI"/>
</dbReference>
<dbReference type="InterPro" id="IPR018060">
    <property type="entry name" value="HTH_AraC"/>
</dbReference>
<dbReference type="InterPro" id="IPR009057">
    <property type="entry name" value="Homeodomain-like_sf"/>
</dbReference>
<dbReference type="GO" id="GO:0003700">
    <property type="term" value="F:DNA-binding transcription factor activity"/>
    <property type="evidence" value="ECO:0007669"/>
    <property type="project" value="InterPro"/>
</dbReference>
<evidence type="ECO:0000259" key="3">
    <source>
        <dbReference type="PROSITE" id="PS01124"/>
    </source>
</evidence>
<comment type="caution">
    <text evidence="4">The sequence shown here is derived from an EMBL/GenBank/DDBJ whole genome shotgun (WGS) entry which is preliminary data.</text>
</comment>
<dbReference type="PANTHER" id="PTHR43130">
    <property type="entry name" value="ARAC-FAMILY TRANSCRIPTIONAL REGULATOR"/>
    <property type="match status" value="1"/>
</dbReference>
<keyword evidence="1" id="KW-0805">Transcription regulation</keyword>
<dbReference type="Pfam" id="PF01965">
    <property type="entry name" value="DJ-1_PfpI"/>
    <property type="match status" value="1"/>
</dbReference>
<evidence type="ECO:0000256" key="2">
    <source>
        <dbReference type="ARBA" id="ARBA00023163"/>
    </source>
</evidence>
<feature type="domain" description="HTH araC/xylS-type" evidence="3">
    <location>
        <begin position="275"/>
        <end position="373"/>
    </location>
</feature>
<organism evidence="4 5">
    <name type="scientific">Caballeronia telluris</name>
    <dbReference type="NCBI Taxonomy" id="326475"/>
    <lineage>
        <taxon>Bacteria</taxon>
        <taxon>Pseudomonadati</taxon>
        <taxon>Pseudomonadota</taxon>
        <taxon>Betaproteobacteria</taxon>
        <taxon>Burkholderiales</taxon>
        <taxon>Burkholderiaceae</taxon>
        <taxon>Caballeronia</taxon>
    </lineage>
</organism>
<keyword evidence="5" id="KW-1185">Reference proteome</keyword>
<dbReference type="InterPro" id="IPR052158">
    <property type="entry name" value="INH-QAR"/>
</dbReference>
<dbReference type="Proteomes" id="UP000054717">
    <property type="component" value="Unassembled WGS sequence"/>
</dbReference>
<dbReference type="InterPro" id="IPR029062">
    <property type="entry name" value="Class_I_gatase-like"/>
</dbReference>
<sequence length="376" mass="40728">MQTLPADIKQNRRTDPRFVAILPSLSASAPYTRHETLWLLEHNADMPKQRVDEPDTPRVVEILAYPSVQLLDVTGPLQVFASANDIVAGAGKKAPYALKIVAPEGGHAVTASAGVGLVADPLPAIGSPVDTLIVAGGEGVDLAAMDPRLVDWVRARAGDARRVAAICTGAFLLAATGLLDGRRVATHWQYCAELERRFPALNVEREPIFVHDEPVWTSAGVTAGVDLALALVEKDLGHTVALAVARYLVVFLKRPGGQAQFSSALSLQIAEDKFGALQGWISQHLADDLSVPVPADKAGMSERSFSRHFARATGMPPARAIERLRVEAARSLLLETRLPIKRISQRCGFGSEETMRRSFLRALEVTPQEYRLRFGT</sequence>
<accession>A0A158GIK2</accession>
<evidence type="ECO:0000313" key="5">
    <source>
        <dbReference type="Proteomes" id="UP000054717"/>
    </source>
</evidence>
<proteinExistence type="predicted"/>
<protein>
    <submittedName>
        <fullName evidence="4">AraC family transcriptional regulator</fullName>
    </submittedName>
</protein>
<dbReference type="CDD" id="cd03137">
    <property type="entry name" value="GATase1_AraC_1"/>
    <property type="match status" value="1"/>
</dbReference>
<dbReference type="STRING" id="326475.AWB66_01827"/>
<dbReference type="Gene3D" id="3.40.50.880">
    <property type="match status" value="1"/>
</dbReference>
<keyword evidence="2" id="KW-0804">Transcription</keyword>
<dbReference type="SMART" id="SM00342">
    <property type="entry name" value="HTH_ARAC"/>
    <property type="match status" value="1"/>
</dbReference>
<gene>
    <name evidence="4" type="ORF">AWB66_01827</name>
</gene>
<dbReference type="GO" id="GO:0043565">
    <property type="term" value="F:sequence-specific DNA binding"/>
    <property type="evidence" value="ECO:0007669"/>
    <property type="project" value="InterPro"/>
</dbReference>
<dbReference type="EMBL" id="FCNZ02000005">
    <property type="protein sequence ID" value="SAL31671.1"/>
    <property type="molecule type" value="Genomic_DNA"/>
</dbReference>
<reference evidence="4" key="1">
    <citation type="submission" date="2016-01" db="EMBL/GenBank/DDBJ databases">
        <authorList>
            <person name="Peeters Charlotte."/>
        </authorList>
    </citation>
    <scope>NUCLEOTIDE SEQUENCE</scope>
    <source>
        <strain evidence="4">LMG 22936</strain>
    </source>
</reference>
<dbReference type="AlphaFoldDB" id="A0A158GIK2"/>